<name>A0A7I8VUL9_9ANNE</name>
<protein>
    <submittedName>
        <fullName evidence="1">DgyrCDS8602</fullName>
    </submittedName>
</protein>
<evidence type="ECO:0000313" key="1">
    <source>
        <dbReference type="EMBL" id="CAD5120019.1"/>
    </source>
</evidence>
<sequence>MFKRIHIDTILEILLDVVNTRKFSIIHSYVEREEYPIMCNLLLALRDMEIVDVYFSSKMKEDLIFTCYTIFINNPNSNDLLKECLETILYCKDELAVIEDKFGFLKYLSKPVYDVELFELTIKLIYCLQKLIDFRYIAKNHIVELSQNIDKFLSEFKTYKGLENQRYQRISKELNPIYLSYD</sequence>
<dbReference type="Proteomes" id="UP000549394">
    <property type="component" value="Unassembled WGS sequence"/>
</dbReference>
<evidence type="ECO:0000313" key="2">
    <source>
        <dbReference type="Proteomes" id="UP000549394"/>
    </source>
</evidence>
<dbReference type="AlphaFoldDB" id="A0A7I8VUL9"/>
<organism evidence="1 2">
    <name type="scientific">Dimorphilus gyrociliatus</name>
    <dbReference type="NCBI Taxonomy" id="2664684"/>
    <lineage>
        <taxon>Eukaryota</taxon>
        <taxon>Metazoa</taxon>
        <taxon>Spiralia</taxon>
        <taxon>Lophotrochozoa</taxon>
        <taxon>Annelida</taxon>
        <taxon>Polychaeta</taxon>
        <taxon>Polychaeta incertae sedis</taxon>
        <taxon>Dinophilidae</taxon>
        <taxon>Dimorphilus</taxon>
    </lineage>
</organism>
<reference evidence="1 2" key="1">
    <citation type="submission" date="2020-08" db="EMBL/GenBank/DDBJ databases">
        <authorList>
            <person name="Hejnol A."/>
        </authorList>
    </citation>
    <scope>NUCLEOTIDE SEQUENCE [LARGE SCALE GENOMIC DNA]</scope>
</reference>
<proteinExistence type="predicted"/>
<comment type="caution">
    <text evidence="1">The sequence shown here is derived from an EMBL/GenBank/DDBJ whole genome shotgun (WGS) entry which is preliminary data.</text>
</comment>
<dbReference type="EMBL" id="CAJFCJ010000011">
    <property type="protein sequence ID" value="CAD5120019.1"/>
    <property type="molecule type" value="Genomic_DNA"/>
</dbReference>
<gene>
    <name evidence="1" type="ORF">DGYR_LOCUS8181</name>
</gene>
<keyword evidence="2" id="KW-1185">Reference proteome</keyword>
<accession>A0A7I8VUL9</accession>